<reference evidence="2 3" key="1">
    <citation type="submission" date="2016-10" db="EMBL/GenBank/DDBJ databases">
        <authorList>
            <person name="de Groot N.N."/>
        </authorList>
    </citation>
    <scope>NUCLEOTIDE SEQUENCE [LARGE SCALE GENOMIC DNA]</scope>
    <source>
        <strain evidence="2 3">Nl14</strain>
    </source>
</reference>
<dbReference type="PANTHER" id="PTHR38339:SF1">
    <property type="entry name" value="TRANSGLUTAMINASE-LIKE DOMAIN-CONTAINING PROTEIN"/>
    <property type="match status" value="1"/>
</dbReference>
<dbReference type="Proteomes" id="UP000182649">
    <property type="component" value="Unassembled WGS sequence"/>
</dbReference>
<dbReference type="SMART" id="SM00460">
    <property type="entry name" value="TGc"/>
    <property type="match status" value="1"/>
</dbReference>
<dbReference type="InterPro" id="IPR002931">
    <property type="entry name" value="Transglutaminase-like"/>
</dbReference>
<protein>
    <submittedName>
        <fullName evidence="2">Transglutaminase-like enzyme, putative cysteine protease</fullName>
    </submittedName>
</protein>
<dbReference type="SUPFAM" id="SSF54001">
    <property type="entry name" value="Cysteine proteinases"/>
    <property type="match status" value="1"/>
</dbReference>
<dbReference type="Gene3D" id="3.10.620.30">
    <property type="match status" value="1"/>
</dbReference>
<keyword evidence="2" id="KW-0378">Hydrolase</keyword>
<proteinExistence type="predicted"/>
<dbReference type="GO" id="GO:0008233">
    <property type="term" value="F:peptidase activity"/>
    <property type="evidence" value="ECO:0007669"/>
    <property type="project" value="UniProtKB-KW"/>
</dbReference>
<evidence type="ECO:0000313" key="2">
    <source>
        <dbReference type="EMBL" id="SFU75819.1"/>
    </source>
</evidence>
<dbReference type="GO" id="GO:0006508">
    <property type="term" value="P:proteolysis"/>
    <property type="evidence" value="ECO:0007669"/>
    <property type="project" value="UniProtKB-KW"/>
</dbReference>
<dbReference type="Pfam" id="PF01841">
    <property type="entry name" value="Transglut_core"/>
    <property type="match status" value="1"/>
</dbReference>
<gene>
    <name evidence="2" type="ORF">SAMN05216417_12522</name>
</gene>
<sequence length="399" mass="44745">MKIDPLTWVGHRIRFVLFDFDMQGHGRERIMKRRDFIKLAGVSAALFPVAPSVFGQQTGQPVIPPRRYTYRVTYKIDLPEDGKKARLWLPLPDTEDSPHQFSQGSVWSGTASMARFENVPGTTSPMFYAEWNRGGPRSVTVSSVIKTSDRAVNLERYREGKSSALPADVKRYLQSTRFIPLDGIVRKTALSITKEAKAQSQLQKARAIYDWVVENSYRDPAIRGCGRGNIKAMLESGHLGGKCADLNALFVGLARAVGIPARDNYGIRIDESVAHKTLGQAEDITTAQHCRPEFYLAGLGWVPVDPADVRQLALDEGLPIEHPRVVELREKLFGSWEMNWVAFNHSRDIRLARDSVLGELPFFMYPQAEVAGHERDSLEPAEFAYKITSSRLVGTGIKF</sequence>
<name>A0A1I7ISA1_9PROT</name>
<dbReference type="PANTHER" id="PTHR38339">
    <property type="entry name" value="TRANSGLUTAMINASE DOMAIN PROTEIN"/>
    <property type="match status" value="1"/>
</dbReference>
<feature type="domain" description="Transglutaminase-like" evidence="1">
    <location>
        <begin position="235"/>
        <end position="308"/>
    </location>
</feature>
<accession>A0A1I7ISA1</accession>
<evidence type="ECO:0000313" key="3">
    <source>
        <dbReference type="Proteomes" id="UP000182649"/>
    </source>
</evidence>
<dbReference type="InterPro" id="IPR038765">
    <property type="entry name" value="Papain-like_cys_pep_sf"/>
</dbReference>
<organism evidence="2 3">
    <name type="scientific">Nitrosospira multiformis</name>
    <dbReference type="NCBI Taxonomy" id="1231"/>
    <lineage>
        <taxon>Bacteria</taxon>
        <taxon>Pseudomonadati</taxon>
        <taxon>Pseudomonadota</taxon>
        <taxon>Betaproteobacteria</taxon>
        <taxon>Nitrosomonadales</taxon>
        <taxon>Nitrosomonadaceae</taxon>
        <taxon>Nitrosospira</taxon>
    </lineage>
</organism>
<dbReference type="AlphaFoldDB" id="A0A1I7ISA1"/>
<evidence type="ECO:0000259" key="1">
    <source>
        <dbReference type="SMART" id="SM00460"/>
    </source>
</evidence>
<keyword evidence="2" id="KW-0645">Protease</keyword>
<dbReference type="EMBL" id="FPBZ01000025">
    <property type="protein sequence ID" value="SFU75819.1"/>
    <property type="molecule type" value="Genomic_DNA"/>
</dbReference>